<keyword evidence="3" id="KW-1185">Reference proteome</keyword>
<dbReference type="Gene3D" id="2.40.50.90">
    <property type="match status" value="1"/>
</dbReference>
<dbReference type="Pfam" id="PF00567">
    <property type="entry name" value="TUDOR"/>
    <property type="match status" value="1"/>
</dbReference>
<feature type="domain" description="Tudor" evidence="1">
    <location>
        <begin position="28"/>
        <end position="66"/>
    </location>
</feature>
<accession>A0A9D4GNI2</accession>
<dbReference type="InterPro" id="IPR050621">
    <property type="entry name" value="Tudor_domain_containing"/>
</dbReference>
<proteinExistence type="predicted"/>
<dbReference type="GO" id="GO:0034587">
    <property type="term" value="P:piRNA processing"/>
    <property type="evidence" value="ECO:0007669"/>
    <property type="project" value="TreeGrafter"/>
</dbReference>
<organism evidence="2 3">
    <name type="scientific">Dreissena polymorpha</name>
    <name type="common">Zebra mussel</name>
    <name type="synonym">Mytilus polymorpha</name>
    <dbReference type="NCBI Taxonomy" id="45954"/>
    <lineage>
        <taxon>Eukaryota</taxon>
        <taxon>Metazoa</taxon>
        <taxon>Spiralia</taxon>
        <taxon>Lophotrochozoa</taxon>
        <taxon>Mollusca</taxon>
        <taxon>Bivalvia</taxon>
        <taxon>Autobranchia</taxon>
        <taxon>Heteroconchia</taxon>
        <taxon>Euheterodonta</taxon>
        <taxon>Imparidentia</taxon>
        <taxon>Neoheterodontei</taxon>
        <taxon>Myida</taxon>
        <taxon>Dreissenoidea</taxon>
        <taxon>Dreissenidae</taxon>
        <taxon>Dreissena</taxon>
    </lineage>
</organism>
<dbReference type="GO" id="GO:0030719">
    <property type="term" value="P:P granule organization"/>
    <property type="evidence" value="ECO:0007669"/>
    <property type="project" value="TreeGrafter"/>
</dbReference>
<gene>
    <name evidence="2" type="ORF">DPMN_121821</name>
</gene>
<dbReference type="InterPro" id="IPR002999">
    <property type="entry name" value="Tudor"/>
</dbReference>
<dbReference type="PANTHER" id="PTHR22948">
    <property type="entry name" value="TUDOR DOMAIN CONTAINING PROTEIN"/>
    <property type="match status" value="1"/>
</dbReference>
<reference evidence="2" key="1">
    <citation type="journal article" date="2019" name="bioRxiv">
        <title>The Genome of the Zebra Mussel, Dreissena polymorpha: A Resource for Invasive Species Research.</title>
        <authorList>
            <person name="McCartney M.A."/>
            <person name="Auch B."/>
            <person name="Kono T."/>
            <person name="Mallez S."/>
            <person name="Zhang Y."/>
            <person name="Obille A."/>
            <person name="Becker A."/>
            <person name="Abrahante J.E."/>
            <person name="Garbe J."/>
            <person name="Badalamenti J.P."/>
            <person name="Herman A."/>
            <person name="Mangelson H."/>
            <person name="Liachko I."/>
            <person name="Sullivan S."/>
            <person name="Sone E.D."/>
            <person name="Koren S."/>
            <person name="Silverstein K.A.T."/>
            <person name="Beckman K.B."/>
            <person name="Gohl D.M."/>
        </authorList>
    </citation>
    <scope>NUCLEOTIDE SEQUENCE</scope>
    <source>
        <strain evidence="2">Duluth1</strain>
        <tissue evidence="2">Whole animal</tissue>
    </source>
</reference>
<evidence type="ECO:0000313" key="2">
    <source>
        <dbReference type="EMBL" id="KAH3820077.1"/>
    </source>
</evidence>
<dbReference type="GO" id="GO:0043186">
    <property type="term" value="C:P granule"/>
    <property type="evidence" value="ECO:0007669"/>
    <property type="project" value="TreeGrafter"/>
</dbReference>
<dbReference type="Proteomes" id="UP000828390">
    <property type="component" value="Unassembled WGS sequence"/>
</dbReference>
<dbReference type="SUPFAM" id="SSF63748">
    <property type="entry name" value="Tudor/PWWP/MBT"/>
    <property type="match status" value="1"/>
</dbReference>
<reference evidence="2" key="2">
    <citation type="submission" date="2020-11" db="EMBL/GenBank/DDBJ databases">
        <authorList>
            <person name="McCartney M.A."/>
            <person name="Auch B."/>
            <person name="Kono T."/>
            <person name="Mallez S."/>
            <person name="Becker A."/>
            <person name="Gohl D.M."/>
            <person name="Silverstein K.A.T."/>
            <person name="Koren S."/>
            <person name="Bechman K.B."/>
            <person name="Herman A."/>
            <person name="Abrahante J.E."/>
            <person name="Garbe J."/>
        </authorList>
    </citation>
    <scope>NUCLEOTIDE SEQUENCE</scope>
    <source>
        <strain evidence="2">Duluth1</strain>
        <tissue evidence="2">Whole animal</tissue>
    </source>
</reference>
<name>A0A9D4GNI2_DREPO</name>
<sequence>MLKKNYNCIFPVIFVSPISNKYHRFLYFKVFYLDFGNTEWLPETELCDILPEFLHLPFQALECFLDNIHPTPPAAWSKDAV</sequence>
<dbReference type="EMBL" id="JAIWYP010000005">
    <property type="protein sequence ID" value="KAH3820077.1"/>
    <property type="molecule type" value="Genomic_DNA"/>
</dbReference>
<evidence type="ECO:0000259" key="1">
    <source>
        <dbReference type="Pfam" id="PF00567"/>
    </source>
</evidence>
<dbReference type="InterPro" id="IPR035437">
    <property type="entry name" value="SNase_OB-fold_sf"/>
</dbReference>
<protein>
    <recommendedName>
        <fullName evidence="1">Tudor domain-containing protein</fullName>
    </recommendedName>
</protein>
<dbReference type="AlphaFoldDB" id="A0A9D4GNI2"/>
<dbReference type="GO" id="GO:0007283">
    <property type="term" value="P:spermatogenesis"/>
    <property type="evidence" value="ECO:0007669"/>
    <property type="project" value="TreeGrafter"/>
</dbReference>
<comment type="caution">
    <text evidence="2">The sequence shown here is derived from an EMBL/GenBank/DDBJ whole genome shotgun (WGS) entry which is preliminary data.</text>
</comment>
<evidence type="ECO:0000313" key="3">
    <source>
        <dbReference type="Proteomes" id="UP000828390"/>
    </source>
</evidence>
<dbReference type="PANTHER" id="PTHR22948:SF29">
    <property type="entry name" value="FI02030P-RELATED"/>
    <property type="match status" value="1"/>
</dbReference>